<dbReference type="Proteomes" id="UP000076798">
    <property type="component" value="Unassembled WGS sequence"/>
</dbReference>
<evidence type="ECO:0000313" key="2">
    <source>
        <dbReference type="EMBL" id="KZT34167.1"/>
    </source>
</evidence>
<gene>
    <name evidence="2" type="ORF">SISSUDRAFT_311484</name>
</gene>
<dbReference type="EMBL" id="KV428196">
    <property type="protein sequence ID" value="KZT34167.1"/>
    <property type="molecule type" value="Genomic_DNA"/>
</dbReference>
<dbReference type="OrthoDB" id="3232296at2759"/>
<sequence length="333" mass="36936">MRVLIVATLLGSVGWPALLTPTSDMDNASPYNTSAGGDTYAPGDGLKLGTHPKIILLFWFSSLILAQAGLLLLLLTFSLSKSITPRDPALVNLTVISFIGTFIYLILFYDGSWMEHLPPFAPCLTQTVLKHSFDIAYLVAVLILIFEVQIFPSPIIFGLNKLYIQTWRSLLRLGNDSTTRVRGIRLYLIIALPYLSAVCVGVPVVVRATHHPTDIVRDDWSFYCTLNNPDMYWKGHTRRPDRSGGSRIDLPRADYTINFQLSSPASALVHSDDGSLSCPSSFYVYRLGGYSVGHSLSLNIAHKGLIGAGFSFLPDCSRNGQFYELAFLLWRLR</sequence>
<name>A0A165ZCJ2_9AGAM</name>
<reference evidence="2 3" key="1">
    <citation type="journal article" date="2016" name="Mol. Biol. Evol.">
        <title>Comparative Genomics of Early-Diverging Mushroom-Forming Fungi Provides Insights into the Origins of Lignocellulose Decay Capabilities.</title>
        <authorList>
            <person name="Nagy L.G."/>
            <person name="Riley R."/>
            <person name="Tritt A."/>
            <person name="Adam C."/>
            <person name="Daum C."/>
            <person name="Floudas D."/>
            <person name="Sun H."/>
            <person name="Yadav J.S."/>
            <person name="Pangilinan J."/>
            <person name="Larsson K.H."/>
            <person name="Matsuura K."/>
            <person name="Barry K."/>
            <person name="Labutti K."/>
            <person name="Kuo R."/>
            <person name="Ohm R.A."/>
            <person name="Bhattacharya S.S."/>
            <person name="Shirouzu T."/>
            <person name="Yoshinaga Y."/>
            <person name="Martin F.M."/>
            <person name="Grigoriev I.V."/>
            <person name="Hibbett D.S."/>
        </authorList>
    </citation>
    <scope>NUCLEOTIDE SEQUENCE [LARGE SCALE GENOMIC DNA]</scope>
    <source>
        <strain evidence="2 3">HHB10207 ss-3</strain>
    </source>
</reference>
<keyword evidence="1" id="KW-0812">Transmembrane</keyword>
<evidence type="ECO:0000256" key="1">
    <source>
        <dbReference type="SAM" id="Phobius"/>
    </source>
</evidence>
<feature type="transmembrane region" description="Helical" evidence="1">
    <location>
        <begin position="54"/>
        <end position="77"/>
    </location>
</feature>
<feature type="transmembrane region" description="Helical" evidence="1">
    <location>
        <begin position="135"/>
        <end position="163"/>
    </location>
</feature>
<dbReference type="AlphaFoldDB" id="A0A165ZCJ2"/>
<accession>A0A165ZCJ2</accession>
<protein>
    <submittedName>
        <fullName evidence="2">Uncharacterized protein</fullName>
    </submittedName>
</protein>
<keyword evidence="1" id="KW-1133">Transmembrane helix</keyword>
<keyword evidence="3" id="KW-1185">Reference proteome</keyword>
<feature type="transmembrane region" description="Helical" evidence="1">
    <location>
        <begin position="89"/>
        <end position="109"/>
    </location>
</feature>
<evidence type="ECO:0000313" key="3">
    <source>
        <dbReference type="Proteomes" id="UP000076798"/>
    </source>
</evidence>
<proteinExistence type="predicted"/>
<organism evidence="2 3">
    <name type="scientific">Sistotremastrum suecicum HHB10207 ss-3</name>
    <dbReference type="NCBI Taxonomy" id="1314776"/>
    <lineage>
        <taxon>Eukaryota</taxon>
        <taxon>Fungi</taxon>
        <taxon>Dikarya</taxon>
        <taxon>Basidiomycota</taxon>
        <taxon>Agaricomycotina</taxon>
        <taxon>Agaricomycetes</taxon>
        <taxon>Sistotremastrales</taxon>
        <taxon>Sistotremastraceae</taxon>
        <taxon>Sistotremastrum</taxon>
    </lineage>
</organism>
<feature type="transmembrane region" description="Helical" evidence="1">
    <location>
        <begin position="184"/>
        <end position="206"/>
    </location>
</feature>
<keyword evidence="1" id="KW-0472">Membrane</keyword>